<keyword evidence="1" id="KW-0472">Membrane</keyword>
<gene>
    <name evidence="2" type="primary">AVEN_223131_1</name>
    <name evidence="2" type="ORF">NPIL_173881</name>
</gene>
<evidence type="ECO:0000313" key="2">
    <source>
        <dbReference type="EMBL" id="GFU33341.1"/>
    </source>
</evidence>
<name>A0A8X6QV34_NEPPI</name>
<evidence type="ECO:0000313" key="3">
    <source>
        <dbReference type="Proteomes" id="UP000887013"/>
    </source>
</evidence>
<evidence type="ECO:0000256" key="1">
    <source>
        <dbReference type="SAM" id="Phobius"/>
    </source>
</evidence>
<feature type="transmembrane region" description="Helical" evidence="1">
    <location>
        <begin position="75"/>
        <end position="98"/>
    </location>
</feature>
<keyword evidence="1" id="KW-1133">Transmembrane helix</keyword>
<proteinExistence type="predicted"/>
<organism evidence="2 3">
    <name type="scientific">Nephila pilipes</name>
    <name type="common">Giant wood spider</name>
    <name type="synonym">Nephila maculata</name>
    <dbReference type="NCBI Taxonomy" id="299642"/>
    <lineage>
        <taxon>Eukaryota</taxon>
        <taxon>Metazoa</taxon>
        <taxon>Ecdysozoa</taxon>
        <taxon>Arthropoda</taxon>
        <taxon>Chelicerata</taxon>
        <taxon>Arachnida</taxon>
        <taxon>Araneae</taxon>
        <taxon>Araneomorphae</taxon>
        <taxon>Entelegynae</taxon>
        <taxon>Araneoidea</taxon>
        <taxon>Nephilidae</taxon>
        <taxon>Nephila</taxon>
    </lineage>
</organism>
<keyword evidence="1" id="KW-0812">Transmembrane</keyword>
<dbReference type="EMBL" id="BMAW01130064">
    <property type="protein sequence ID" value="GFU33341.1"/>
    <property type="molecule type" value="Genomic_DNA"/>
</dbReference>
<comment type="caution">
    <text evidence="2">The sequence shown here is derived from an EMBL/GenBank/DDBJ whole genome shotgun (WGS) entry which is preliminary data.</text>
</comment>
<keyword evidence="3" id="KW-1185">Reference proteome</keyword>
<accession>A0A8X6QV34</accession>
<dbReference type="AlphaFoldDB" id="A0A8X6QV34"/>
<dbReference type="Proteomes" id="UP000887013">
    <property type="component" value="Unassembled WGS sequence"/>
</dbReference>
<dbReference type="OrthoDB" id="6626735at2759"/>
<feature type="transmembrane region" description="Helical" evidence="1">
    <location>
        <begin position="34"/>
        <end position="55"/>
    </location>
</feature>
<protein>
    <submittedName>
        <fullName evidence="2">Uncharacterized protein</fullName>
    </submittedName>
</protein>
<sequence>MNNLTKEISQASPEEFGPIQQMDVLRRKAKIDDVLKNVQAIFSVPSFFIIAVNILKCGSVFEILSDIIWEKFILYWHVEVVLHSITSFCCLFIVPWVAGGLPIQMKQLKQEFIKKVRSRILYTRNLGEIQPKRNGIRSNWITPRLLSTNRRAELYRQTLKTKFKYMRLQPVTLHEKHCALLFRYSASLLSTGKIPSKLLFGESIRTNLNLIIPVPTED</sequence>
<reference evidence="2" key="1">
    <citation type="submission" date="2020-08" db="EMBL/GenBank/DDBJ databases">
        <title>Multicomponent nature underlies the extraordinary mechanical properties of spider dragline silk.</title>
        <authorList>
            <person name="Kono N."/>
            <person name="Nakamura H."/>
            <person name="Mori M."/>
            <person name="Yoshida Y."/>
            <person name="Ohtoshi R."/>
            <person name="Malay A.D."/>
            <person name="Moran D.A.P."/>
            <person name="Tomita M."/>
            <person name="Numata K."/>
            <person name="Arakawa K."/>
        </authorList>
    </citation>
    <scope>NUCLEOTIDE SEQUENCE</scope>
</reference>